<evidence type="ECO:0000259" key="2">
    <source>
        <dbReference type="Pfam" id="PF00029"/>
    </source>
</evidence>
<reference evidence="3 4" key="1">
    <citation type="journal article" date="2022" name="Gigascience">
        <title>A chromosome-level genome assembly and annotation of the desert horned lizard, Phrynosoma platyrhinos, provides insight into chromosomal rearrangements among reptiles.</title>
        <authorList>
            <person name="Koochekian N."/>
            <person name="Ascanio A."/>
            <person name="Farleigh K."/>
            <person name="Card D.C."/>
            <person name="Schield D.R."/>
            <person name="Castoe T.A."/>
            <person name="Jezkova T."/>
        </authorList>
    </citation>
    <scope>NUCLEOTIDE SEQUENCE [LARGE SCALE GENOMIC DNA]</scope>
    <source>
        <strain evidence="3">NK-2021</strain>
    </source>
</reference>
<feature type="domain" description="Connexin N-terminal" evidence="2">
    <location>
        <begin position="32"/>
        <end position="251"/>
    </location>
</feature>
<dbReference type="EMBL" id="JAIPUX010000521">
    <property type="protein sequence ID" value="KAH0626393.1"/>
    <property type="molecule type" value="Genomic_DNA"/>
</dbReference>
<feature type="transmembrane region" description="Helical" evidence="1">
    <location>
        <begin position="87"/>
        <end position="105"/>
    </location>
</feature>
<keyword evidence="1" id="KW-0812">Transmembrane</keyword>
<name>A0ABQ7TB18_PHRPL</name>
<feature type="transmembrane region" description="Helical" evidence="1">
    <location>
        <begin position="172"/>
        <end position="193"/>
    </location>
</feature>
<dbReference type="Gene3D" id="1.20.1440.80">
    <property type="entry name" value="Gap junction channel protein cysteine-rich domain"/>
    <property type="match status" value="1"/>
</dbReference>
<protein>
    <recommendedName>
        <fullName evidence="2">Connexin N-terminal domain-containing protein</fullName>
    </recommendedName>
</protein>
<proteinExistence type="predicted"/>
<comment type="caution">
    <text evidence="3">The sequence shown here is derived from an EMBL/GenBank/DDBJ whole genome shotgun (WGS) entry which is preliminary data.</text>
</comment>
<feature type="transmembrane region" description="Helical" evidence="1">
    <location>
        <begin position="231"/>
        <end position="252"/>
    </location>
</feature>
<dbReference type="Pfam" id="PF00029">
    <property type="entry name" value="Connexin"/>
    <property type="match status" value="1"/>
</dbReference>
<keyword evidence="1" id="KW-1133">Transmembrane helix</keyword>
<dbReference type="Proteomes" id="UP000826234">
    <property type="component" value="Unassembled WGS sequence"/>
</dbReference>
<evidence type="ECO:0000313" key="4">
    <source>
        <dbReference type="Proteomes" id="UP000826234"/>
    </source>
</evidence>
<gene>
    <name evidence="3" type="ORF">JD844_001351</name>
</gene>
<keyword evidence="4" id="KW-1185">Reference proteome</keyword>
<evidence type="ECO:0000256" key="1">
    <source>
        <dbReference type="SAM" id="Phobius"/>
    </source>
</evidence>
<accession>A0ABQ7TB18</accession>
<dbReference type="InterPro" id="IPR013092">
    <property type="entry name" value="Connexin_N"/>
</dbReference>
<organism evidence="3 4">
    <name type="scientific">Phrynosoma platyrhinos</name>
    <name type="common">Desert horned lizard</name>
    <dbReference type="NCBI Taxonomy" id="52577"/>
    <lineage>
        <taxon>Eukaryota</taxon>
        <taxon>Metazoa</taxon>
        <taxon>Chordata</taxon>
        <taxon>Craniata</taxon>
        <taxon>Vertebrata</taxon>
        <taxon>Euteleostomi</taxon>
        <taxon>Lepidosauria</taxon>
        <taxon>Squamata</taxon>
        <taxon>Bifurcata</taxon>
        <taxon>Unidentata</taxon>
        <taxon>Episquamata</taxon>
        <taxon>Toxicofera</taxon>
        <taxon>Iguania</taxon>
        <taxon>Phrynosomatidae</taxon>
        <taxon>Phrynosomatinae</taxon>
        <taxon>Phrynosoma</taxon>
    </lineage>
</organism>
<sequence length="263" mass="28834">MAAFVAGLARVLQPTMTLLGGERRCQGLDPWYLLLGLRLVALFIADGPWSSVQPDLACNWTLADLNVRPFCSTLCFNQHFSSGVSSAWGFAFLVALLPVGLMRLIRSGVKHERQVARAADEELTDSIGMRHNMESGIKIAAGSASTSGVAAFKTDPIPTESKMAPRCTWRSVAFAFCVILFMAIELCFFWVVITLQMPSVSETTFLCLPGAQTCPEALECAMGRQADKQVALWALAFTAMVDVVACLVYLFLRLMRVSQCHRK</sequence>
<keyword evidence="1" id="KW-0472">Membrane</keyword>
<dbReference type="InterPro" id="IPR038359">
    <property type="entry name" value="Connexin_N_sf"/>
</dbReference>
<evidence type="ECO:0000313" key="3">
    <source>
        <dbReference type="EMBL" id="KAH0626393.1"/>
    </source>
</evidence>